<protein>
    <recommendedName>
        <fullName evidence="5">Lipoprotein</fullName>
    </recommendedName>
</protein>
<keyword evidence="4" id="KW-1185">Reference proteome</keyword>
<organism evidence="3 4">
    <name type="scientific">Pontibacillus salipaludis</name>
    <dbReference type="NCBI Taxonomy" id="1697394"/>
    <lineage>
        <taxon>Bacteria</taxon>
        <taxon>Bacillati</taxon>
        <taxon>Bacillota</taxon>
        <taxon>Bacilli</taxon>
        <taxon>Bacillales</taxon>
        <taxon>Bacillaceae</taxon>
        <taxon>Pontibacillus</taxon>
    </lineage>
</organism>
<evidence type="ECO:0000256" key="2">
    <source>
        <dbReference type="SAM" id="Phobius"/>
    </source>
</evidence>
<proteinExistence type="predicted"/>
<dbReference type="Proteomes" id="UP000642571">
    <property type="component" value="Unassembled WGS sequence"/>
</dbReference>
<evidence type="ECO:0000313" key="4">
    <source>
        <dbReference type="Proteomes" id="UP000642571"/>
    </source>
</evidence>
<name>A0ABQ1Q2E8_9BACI</name>
<comment type="caution">
    <text evidence="3">The sequence shown here is derived from an EMBL/GenBank/DDBJ whole genome shotgun (WGS) entry which is preliminary data.</text>
</comment>
<accession>A0ABQ1Q2E8</accession>
<dbReference type="PROSITE" id="PS51257">
    <property type="entry name" value="PROKAR_LIPOPROTEIN"/>
    <property type="match status" value="1"/>
</dbReference>
<keyword evidence="2" id="KW-0472">Membrane</keyword>
<reference evidence="4" key="1">
    <citation type="journal article" date="2019" name="Int. J. Syst. Evol. Microbiol.">
        <title>The Global Catalogue of Microorganisms (GCM) 10K type strain sequencing project: providing services to taxonomists for standard genome sequencing and annotation.</title>
        <authorList>
            <consortium name="The Broad Institute Genomics Platform"/>
            <consortium name="The Broad Institute Genome Sequencing Center for Infectious Disease"/>
            <person name="Wu L."/>
            <person name="Ma J."/>
        </authorList>
    </citation>
    <scope>NUCLEOTIDE SEQUENCE [LARGE SCALE GENOMIC DNA]</scope>
    <source>
        <strain evidence="4">CGMCC 1.15353</strain>
    </source>
</reference>
<evidence type="ECO:0008006" key="5">
    <source>
        <dbReference type="Google" id="ProtNLM"/>
    </source>
</evidence>
<evidence type="ECO:0000256" key="1">
    <source>
        <dbReference type="SAM" id="MobiDB-lite"/>
    </source>
</evidence>
<dbReference type="RefSeq" id="WP_188652754.1">
    <property type="nucleotide sequence ID" value="NZ_BMIN01000006.1"/>
</dbReference>
<sequence>MLIKKVLVYIGLLVMVVACSQLDVLHKGNGIPHHKDVQSQLVESVHAQQGGSEDDNTSNSPTVLN</sequence>
<dbReference type="EMBL" id="BMIN01000006">
    <property type="protein sequence ID" value="GGD10015.1"/>
    <property type="molecule type" value="Genomic_DNA"/>
</dbReference>
<evidence type="ECO:0000313" key="3">
    <source>
        <dbReference type="EMBL" id="GGD10015.1"/>
    </source>
</evidence>
<keyword evidence="2" id="KW-0812">Transmembrane</keyword>
<keyword evidence="2" id="KW-1133">Transmembrane helix</keyword>
<feature type="region of interest" description="Disordered" evidence="1">
    <location>
        <begin position="36"/>
        <end position="65"/>
    </location>
</feature>
<feature type="transmembrane region" description="Helical" evidence="2">
    <location>
        <begin position="6"/>
        <end position="25"/>
    </location>
</feature>
<gene>
    <name evidence="3" type="ORF">GCM10011389_16930</name>
</gene>
<feature type="compositionally biased region" description="Polar residues" evidence="1">
    <location>
        <begin position="38"/>
        <end position="65"/>
    </location>
</feature>